<dbReference type="AlphaFoldDB" id="A0A8B6D728"/>
<sequence length="57" mass="6742">MTVRCFSTIFLQREATLAGNRLQSESRTCQSFPNRHHGVRKYLECSSKKVRRWLTLL</sequence>
<evidence type="ECO:0000313" key="1">
    <source>
        <dbReference type="EMBL" id="VDI16162.1"/>
    </source>
</evidence>
<proteinExistence type="predicted"/>
<dbReference type="Proteomes" id="UP000596742">
    <property type="component" value="Unassembled WGS sequence"/>
</dbReference>
<dbReference type="EMBL" id="UYJE01003049">
    <property type="protein sequence ID" value="VDI16162.1"/>
    <property type="molecule type" value="Genomic_DNA"/>
</dbReference>
<protein>
    <submittedName>
        <fullName evidence="1">Uncharacterized protein</fullName>
    </submittedName>
</protein>
<organism evidence="1 2">
    <name type="scientific">Mytilus galloprovincialis</name>
    <name type="common">Mediterranean mussel</name>
    <dbReference type="NCBI Taxonomy" id="29158"/>
    <lineage>
        <taxon>Eukaryota</taxon>
        <taxon>Metazoa</taxon>
        <taxon>Spiralia</taxon>
        <taxon>Lophotrochozoa</taxon>
        <taxon>Mollusca</taxon>
        <taxon>Bivalvia</taxon>
        <taxon>Autobranchia</taxon>
        <taxon>Pteriomorphia</taxon>
        <taxon>Mytilida</taxon>
        <taxon>Mytiloidea</taxon>
        <taxon>Mytilidae</taxon>
        <taxon>Mytilinae</taxon>
        <taxon>Mytilus</taxon>
    </lineage>
</organism>
<comment type="caution">
    <text evidence="1">The sequence shown here is derived from an EMBL/GenBank/DDBJ whole genome shotgun (WGS) entry which is preliminary data.</text>
</comment>
<gene>
    <name evidence="1" type="ORF">MGAL_10B028868</name>
</gene>
<name>A0A8B6D728_MYTGA</name>
<evidence type="ECO:0000313" key="2">
    <source>
        <dbReference type="Proteomes" id="UP000596742"/>
    </source>
</evidence>
<reference evidence="1" key="1">
    <citation type="submission" date="2018-11" db="EMBL/GenBank/DDBJ databases">
        <authorList>
            <person name="Alioto T."/>
            <person name="Alioto T."/>
        </authorList>
    </citation>
    <scope>NUCLEOTIDE SEQUENCE</scope>
</reference>
<accession>A0A8B6D728</accession>
<keyword evidence="2" id="KW-1185">Reference proteome</keyword>